<evidence type="ECO:0000313" key="1">
    <source>
        <dbReference type="EMBL" id="KUN57588.1"/>
    </source>
</evidence>
<gene>
    <name evidence="1" type="ORF">AQJ46_46850</name>
</gene>
<organism evidence="1 2">
    <name type="scientific">Streptomyces canus</name>
    <dbReference type="NCBI Taxonomy" id="58343"/>
    <lineage>
        <taxon>Bacteria</taxon>
        <taxon>Bacillati</taxon>
        <taxon>Actinomycetota</taxon>
        <taxon>Actinomycetes</taxon>
        <taxon>Kitasatosporales</taxon>
        <taxon>Streptomycetaceae</taxon>
        <taxon>Streptomyces</taxon>
        <taxon>Streptomyces aurantiacus group</taxon>
    </lineage>
</organism>
<accession>A0A101RL76</accession>
<dbReference type="STRING" id="58343.AQJ46_46850"/>
<comment type="caution">
    <text evidence="1">The sequence shown here is derived from an EMBL/GenBank/DDBJ whole genome shotgun (WGS) entry which is preliminary data.</text>
</comment>
<name>A0A101RL76_9ACTN</name>
<dbReference type="EMBL" id="LMWU01000070">
    <property type="protein sequence ID" value="KUN57588.1"/>
    <property type="molecule type" value="Genomic_DNA"/>
</dbReference>
<dbReference type="Proteomes" id="UP000053669">
    <property type="component" value="Unassembled WGS sequence"/>
</dbReference>
<protein>
    <submittedName>
        <fullName evidence="1">Uncharacterized protein</fullName>
    </submittedName>
</protein>
<reference evidence="1 2" key="1">
    <citation type="submission" date="2015-10" db="EMBL/GenBank/DDBJ databases">
        <title>Draft genome sequence of Streptomyces canus DSM 40017, type strain for the species Streptomyces canus.</title>
        <authorList>
            <person name="Ruckert C."/>
            <person name="Winkler A."/>
            <person name="Kalinowski J."/>
            <person name="Kampfer P."/>
            <person name="Glaeser S."/>
        </authorList>
    </citation>
    <scope>NUCLEOTIDE SEQUENCE [LARGE SCALE GENOMIC DNA]</scope>
    <source>
        <strain evidence="1 2">DSM 40017</strain>
    </source>
</reference>
<evidence type="ECO:0000313" key="2">
    <source>
        <dbReference type="Proteomes" id="UP000053669"/>
    </source>
</evidence>
<sequence length="152" mass="15927">MRAQRRGLNGFDGRRLEPQHRTLSCLAAALLWAPGGLRSAGTAVLRGLRPAAGLRPADPAEHAGMSRSAVLDPGRTRTLDPQVAELVSATFGASAEAVVLAGHTQAVTARQAHGPLLLERRLPEQLAAHFNTPAALCDLPLRLSNAPEGGLL</sequence>
<dbReference type="AlphaFoldDB" id="A0A101RL76"/>
<proteinExistence type="predicted"/>